<sequence>MNKKIISCSLAILLLLSVTACGTKNESKNNEESIDTTETTTTTYPIQDAPELTYRMIGPDSTATDKDLGTTPYGETVKKLSGANYKYIHPVKGQEKEQMNLMVASGEFPDIVEYNFLTDYLGGPEKAISDGVIVDLTELIPKYAPNLMKYLEANPEVMKMVKTDTGKIYNFPLIRGDEQLLTFFGPIVNKAMLDKYNLQEPETMDEWYTMLKTFKENGVKSPLSFDPKQLTTDKGSLFIGAYGIAKDFYLDENKEIKFGSIQPEYKEFLAEFKKWYEEGLIDADIASLDGTQITAKMLSEQSGASMGPRGGTLGGWRDSTQGDENFNFIGVKYPTLVKGEKPKFAQKTFAVQGNGACITTSCKDVITAIRLLDWNYSEEGTMVNNFGVEGESYNMVDGYPVLTDLILKNPNGLSAFAASTLYLRGTYYGPFIMDQRLYEQYGATYKEQKEANEKWTYSDVAKYQLPQVTPLAEESEELSSIMSEINTYRDEMFYKFIFGAESLDNYDKYVENIKNMNIDRATEIYTSALERYNKR</sequence>
<proteinExistence type="predicted"/>
<dbReference type="EMBL" id="FQXM01000035">
    <property type="protein sequence ID" value="SHI02654.1"/>
    <property type="molecule type" value="Genomic_DNA"/>
</dbReference>
<evidence type="ECO:0000313" key="3">
    <source>
        <dbReference type="Proteomes" id="UP000184447"/>
    </source>
</evidence>
<dbReference type="STRING" id="1121316.SAMN02745207_03897"/>
<dbReference type="SUPFAM" id="SSF53850">
    <property type="entry name" value="Periplasmic binding protein-like II"/>
    <property type="match status" value="1"/>
</dbReference>
<keyword evidence="1" id="KW-0732">Signal</keyword>
<protein>
    <submittedName>
        <fullName evidence="2">Putative aldouronate transport system substrate-binding protein</fullName>
    </submittedName>
</protein>
<evidence type="ECO:0000256" key="1">
    <source>
        <dbReference type="SAM" id="SignalP"/>
    </source>
</evidence>
<feature type="chain" id="PRO_5039727564" evidence="1">
    <location>
        <begin position="21"/>
        <end position="535"/>
    </location>
</feature>
<organism evidence="2 3">
    <name type="scientific">Clostridium grantii DSM 8605</name>
    <dbReference type="NCBI Taxonomy" id="1121316"/>
    <lineage>
        <taxon>Bacteria</taxon>
        <taxon>Bacillati</taxon>
        <taxon>Bacillota</taxon>
        <taxon>Clostridia</taxon>
        <taxon>Eubacteriales</taxon>
        <taxon>Clostridiaceae</taxon>
        <taxon>Clostridium</taxon>
    </lineage>
</organism>
<gene>
    <name evidence="2" type="ORF">SAMN02745207_03897</name>
</gene>
<keyword evidence="3" id="KW-1185">Reference proteome</keyword>
<dbReference type="AlphaFoldDB" id="A0A1M5XT01"/>
<dbReference type="Proteomes" id="UP000184447">
    <property type="component" value="Unassembled WGS sequence"/>
</dbReference>
<dbReference type="PANTHER" id="PTHR43649:SF17">
    <property type="entry name" value="ABC TRANSPORTER SOLUTE BINDING PROTEIN-SUGAR TRANSPORT"/>
    <property type="match status" value="1"/>
</dbReference>
<dbReference type="RefSeq" id="WP_073340719.1">
    <property type="nucleotide sequence ID" value="NZ_FQXM01000035.1"/>
</dbReference>
<accession>A0A1M5XT01</accession>
<name>A0A1M5XT01_9CLOT</name>
<evidence type="ECO:0000313" key="2">
    <source>
        <dbReference type="EMBL" id="SHI02654.1"/>
    </source>
</evidence>
<dbReference type="OrthoDB" id="2650856at2"/>
<dbReference type="PROSITE" id="PS51257">
    <property type="entry name" value="PROKAR_LIPOPROTEIN"/>
    <property type="match status" value="1"/>
</dbReference>
<reference evidence="2 3" key="1">
    <citation type="submission" date="2016-11" db="EMBL/GenBank/DDBJ databases">
        <authorList>
            <person name="Jaros S."/>
            <person name="Januszkiewicz K."/>
            <person name="Wedrychowicz H."/>
        </authorList>
    </citation>
    <scope>NUCLEOTIDE SEQUENCE [LARGE SCALE GENOMIC DNA]</scope>
    <source>
        <strain evidence="2 3">DSM 8605</strain>
    </source>
</reference>
<dbReference type="Gene3D" id="3.40.190.10">
    <property type="entry name" value="Periplasmic binding protein-like II"/>
    <property type="match status" value="2"/>
</dbReference>
<feature type="signal peptide" evidence="1">
    <location>
        <begin position="1"/>
        <end position="20"/>
    </location>
</feature>
<dbReference type="PANTHER" id="PTHR43649">
    <property type="entry name" value="ARABINOSE-BINDING PROTEIN-RELATED"/>
    <property type="match status" value="1"/>
</dbReference>
<dbReference type="InterPro" id="IPR050490">
    <property type="entry name" value="Bact_solute-bd_prot1"/>
</dbReference>